<feature type="transmembrane region" description="Helical" evidence="5">
    <location>
        <begin position="93"/>
        <end position="112"/>
    </location>
</feature>
<evidence type="ECO:0000256" key="2">
    <source>
        <dbReference type="ARBA" id="ARBA00022603"/>
    </source>
</evidence>
<evidence type="ECO:0000256" key="5">
    <source>
        <dbReference type="SAM" id="Phobius"/>
    </source>
</evidence>
<dbReference type="GeneID" id="108277217"/>
<dbReference type="GO" id="GO:1905706">
    <property type="term" value="P:regulation of mitochondrial ATP synthesis coupled proton transport"/>
    <property type="evidence" value="ECO:0007669"/>
    <property type="project" value="TreeGrafter"/>
</dbReference>
<dbReference type="Gene3D" id="3.40.50.150">
    <property type="entry name" value="Vaccinia Virus protein VP39"/>
    <property type="match status" value="1"/>
</dbReference>
<dbReference type="GO" id="GO:0016279">
    <property type="term" value="F:protein-lysine N-methyltransferase activity"/>
    <property type="evidence" value="ECO:0007669"/>
    <property type="project" value="InterPro"/>
</dbReference>
<dbReference type="AlphaFoldDB" id="A0A2D0SRA1"/>
<reference evidence="6" key="1">
    <citation type="journal article" date="2016" name="Nat. Commun.">
        <title>The channel catfish genome sequence provides insights into the evolution of scale formation in teleosts.</title>
        <authorList>
            <person name="Liu Z."/>
            <person name="Liu S."/>
            <person name="Yao J."/>
            <person name="Bao L."/>
            <person name="Zhang J."/>
            <person name="Li Y."/>
            <person name="Jiang C."/>
            <person name="Sun L."/>
            <person name="Wang R."/>
            <person name="Zhang Y."/>
            <person name="Zhou T."/>
            <person name="Zeng Q."/>
            <person name="Fu Q."/>
            <person name="Gao S."/>
            <person name="Li N."/>
            <person name="Koren S."/>
            <person name="Jiang Y."/>
            <person name="Zimin A."/>
            <person name="Xu P."/>
            <person name="Phillippy A.M."/>
            <person name="Geng X."/>
            <person name="Song L."/>
            <person name="Sun F."/>
            <person name="Li C."/>
            <person name="Wang X."/>
            <person name="Chen A."/>
            <person name="Jin Y."/>
            <person name="Yuan Z."/>
            <person name="Yang Y."/>
            <person name="Tan S."/>
            <person name="Peatman E."/>
            <person name="Lu J."/>
            <person name="Qin Z."/>
            <person name="Dunham R."/>
            <person name="Li Z."/>
            <person name="Sonstegard T."/>
            <person name="Feng J."/>
            <person name="Danzmann R.G."/>
            <person name="Schroeder S."/>
            <person name="Scheffler B."/>
            <person name="Duke M.V."/>
            <person name="Ballard L."/>
            <person name="Kucuktas H."/>
            <person name="Kaltenboeck L."/>
            <person name="Liu H."/>
            <person name="Armbruster J."/>
            <person name="Xie Y."/>
            <person name="Kirby M.L."/>
            <person name="Tian Y."/>
            <person name="Flanagan M.E."/>
            <person name="Mu W."/>
            <person name="Waldbieser G.C."/>
        </authorList>
    </citation>
    <scope>NUCLEOTIDE SEQUENCE [LARGE SCALE GENOMIC DNA]</scope>
    <source>
        <strain evidence="6">SDA103</strain>
    </source>
</reference>
<proteinExistence type="inferred from homology"/>
<keyword evidence="5" id="KW-0812">Transmembrane</keyword>
<protein>
    <submittedName>
        <fullName evidence="7">ATP synthase subunit C lysine N-methyltransferase isoform X1</fullName>
    </submittedName>
</protein>
<evidence type="ECO:0000256" key="3">
    <source>
        <dbReference type="ARBA" id="ARBA00022679"/>
    </source>
</evidence>
<keyword evidence="4" id="KW-0949">S-adenosyl-L-methionine</keyword>
<evidence type="ECO:0000256" key="4">
    <source>
        <dbReference type="ARBA" id="ARBA00022691"/>
    </source>
</evidence>
<keyword evidence="2" id="KW-0489">Methyltransferase</keyword>
<dbReference type="GO" id="GO:0032259">
    <property type="term" value="P:methylation"/>
    <property type="evidence" value="ECO:0007669"/>
    <property type="project" value="UniProtKB-KW"/>
</dbReference>
<evidence type="ECO:0000313" key="6">
    <source>
        <dbReference type="Proteomes" id="UP000221080"/>
    </source>
</evidence>
<dbReference type="GO" id="GO:0005739">
    <property type="term" value="C:mitochondrion"/>
    <property type="evidence" value="ECO:0007669"/>
    <property type="project" value="TreeGrafter"/>
</dbReference>
<evidence type="ECO:0000256" key="1">
    <source>
        <dbReference type="ARBA" id="ARBA00010633"/>
    </source>
</evidence>
<organism evidence="6 7">
    <name type="scientific">Ictalurus punctatus</name>
    <name type="common">Channel catfish</name>
    <name type="synonym">Silurus punctatus</name>
    <dbReference type="NCBI Taxonomy" id="7998"/>
    <lineage>
        <taxon>Eukaryota</taxon>
        <taxon>Metazoa</taxon>
        <taxon>Chordata</taxon>
        <taxon>Craniata</taxon>
        <taxon>Vertebrata</taxon>
        <taxon>Euteleostomi</taxon>
        <taxon>Actinopterygii</taxon>
        <taxon>Neopterygii</taxon>
        <taxon>Teleostei</taxon>
        <taxon>Ostariophysi</taxon>
        <taxon>Siluriformes</taxon>
        <taxon>Ictaluridae</taxon>
        <taxon>Ictalurus</taxon>
    </lineage>
</organism>
<accession>A0A2D0SRA1</accession>
<dbReference type="CDD" id="cd02440">
    <property type="entry name" value="AdoMet_MTases"/>
    <property type="match status" value="1"/>
</dbReference>
<dbReference type="Proteomes" id="UP000221080">
    <property type="component" value="Chromosome 16"/>
</dbReference>
<dbReference type="OrthoDB" id="66144at2759"/>
<keyword evidence="5" id="KW-0472">Membrane</keyword>
<dbReference type="RefSeq" id="XP_017345232.2">
    <property type="nucleotide sequence ID" value="XM_017489743.3"/>
</dbReference>
<dbReference type="InterPro" id="IPR026170">
    <property type="entry name" value="FAM173A/B"/>
</dbReference>
<reference evidence="7" key="2">
    <citation type="submission" date="2025-08" db="UniProtKB">
        <authorList>
            <consortium name="RefSeq"/>
        </authorList>
    </citation>
    <scope>IDENTIFICATION</scope>
    <source>
        <tissue evidence="7">Blood</tissue>
    </source>
</reference>
<dbReference type="KEGG" id="ipu:108277217"/>
<comment type="similarity">
    <text evidence="1">Belongs to the ANT/ATPSC lysine N-methyltransferase family.</text>
</comment>
<keyword evidence="5" id="KW-1133">Transmembrane helix</keyword>
<dbReference type="STRING" id="7998.ENSIPUP00000022591"/>
<keyword evidence="3" id="KW-0808">Transferase</keyword>
<evidence type="ECO:0000313" key="7">
    <source>
        <dbReference type="RefSeq" id="XP_017345232.2"/>
    </source>
</evidence>
<gene>
    <name evidence="7" type="primary">LOC108277217</name>
</gene>
<name>A0A2D0SRA1_ICTPU</name>
<sequence>MRRDACWRCEPCEERPRSRSPLLLLLQARENAHRRAHAWHATERVRDYRLRHFLRPQHAGSFLESGASMEDSIEVMLQERNSKLLYHYRNNRVLTFAAGAIFSGLYGLWAMFCLPGLKVPLRLKVPFLPSTKVQTENVMKLLEGRQGWLADLGAGDGRLVFAACSAGFQCTGFEINSMLLAYSRGQAWWKGIPHTHATFVKQDFWKTDLSKYTNVVAFLAPAVMADLEKKLLKELPVDARVVVCSFPFPHWPHSCTIGSGLDQVWAYNVSSVRETRDATSSFRTHP</sequence>
<keyword evidence="6" id="KW-1185">Reference proteome</keyword>
<dbReference type="SUPFAM" id="SSF53335">
    <property type="entry name" value="S-adenosyl-L-methionine-dependent methyltransferases"/>
    <property type="match status" value="1"/>
</dbReference>
<dbReference type="PANTHER" id="PTHR13610">
    <property type="entry name" value="METHYLTRANSFERASE DOMAIN-CONTAINING PROTEIN"/>
    <property type="match status" value="1"/>
</dbReference>
<dbReference type="PANTHER" id="PTHR13610:SF18">
    <property type="entry name" value="SI:DKEY-190G11.3"/>
    <property type="match status" value="1"/>
</dbReference>
<dbReference type="InterPro" id="IPR029063">
    <property type="entry name" value="SAM-dependent_MTases_sf"/>
</dbReference>